<sequence>MMKKNILQLTMIAGLGAAIAACSTAYTPTVANSGGFLPEYSINLMKPVPTDQDDVHAFVYKNPNFHRSDYDKLIIEEASLNQQAVESKGITTDKIANAQATITKDLKEMLAKKVTITNKPGPRTAKLSVAITGAMLEGDGFRPRYLMPISAALQIAQHATNLHNKKPILIIETKVVDSRTNELLTTSATEISGEKFRLQSSESGEFTKIAKTWVQDAIKYAFKNPENNN</sequence>
<dbReference type="PROSITE" id="PS51257">
    <property type="entry name" value="PROKAR_LIPOPROTEIN"/>
    <property type="match status" value="1"/>
</dbReference>
<organism evidence="2 3">
    <name type="scientific">Aquella oligotrophica</name>
    <dbReference type="NCBI Taxonomy" id="2067065"/>
    <lineage>
        <taxon>Bacteria</taxon>
        <taxon>Pseudomonadati</taxon>
        <taxon>Pseudomonadota</taxon>
        <taxon>Betaproteobacteria</taxon>
        <taxon>Neisseriales</taxon>
        <taxon>Neisseriaceae</taxon>
        <taxon>Aquella</taxon>
    </lineage>
</organism>
<gene>
    <name evidence="2" type="ORF">CUN60_03780</name>
</gene>
<dbReference type="OrthoDB" id="5565234at2"/>
<dbReference type="RefSeq" id="WP_102950742.1">
    <property type="nucleotide sequence ID" value="NZ_CP024847.1"/>
</dbReference>
<dbReference type="AlphaFoldDB" id="A0A2I7N4Q8"/>
<protein>
    <recommendedName>
        <fullName evidence="4">DUF3313 domain-containing protein</fullName>
    </recommendedName>
</protein>
<feature type="signal peptide" evidence="1">
    <location>
        <begin position="1"/>
        <end position="20"/>
    </location>
</feature>
<evidence type="ECO:0008006" key="4">
    <source>
        <dbReference type="Google" id="ProtNLM"/>
    </source>
</evidence>
<dbReference type="Proteomes" id="UP000236655">
    <property type="component" value="Chromosome"/>
</dbReference>
<reference evidence="3" key="1">
    <citation type="submission" date="2017-11" db="EMBL/GenBank/DDBJ databases">
        <authorList>
            <person name="Chan K.G."/>
            <person name="Lee L.S."/>
        </authorList>
    </citation>
    <scope>NUCLEOTIDE SEQUENCE [LARGE SCALE GENOMIC DNA]</scope>
    <source>
        <strain evidence="3">DSM 100970</strain>
    </source>
</reference>
<dbReference type="EMBL" id="CP024847">
    <property type="protein sequence ID" value="AUR51443.1"/>
    <property type="molecule type" value="Genomic_DNA"/>
</dbReference>
<dbReference type="KEGG" id="nba:CUN60_03780"/>
<keyword evidence="1" id="KW-0732">Signal</keyword>
<evidence type="ECO:0000313" key="2">
    <source>
        <dbReference type="EMBL" id="AUR51443.1"/>
    </source>
</evidence>
<dbReference type="Pfam" id="PF11769">
    <property type="entry name" value="DUF3313"/>
    <property type="match status" value="1"/>
</dbReference>
<keyword evidence="3" id="KW-1185">Reference proteome</keyword>
<evidence type="ECO:0000256" key="1">
    <source>
        <dbReference type="SAM" id="SignalP"/>
    </source>
</evidence>
<name>A0A2I7N4Q8_9NEIS</name>
<dbReference type="InterPro" id="IPR021747">
    <property type="entry name" value="DUF3313"/>
</dbReference>
<proteinExistence type="predicted"/>
<accession>A0A2I7N4Q8</accession>
<feature type="chain" id="PRO_5014440299" description="DUF3313 domain-containing protein" evidence="1">
    <location>
        <begin position="21"/>
        <end position="229"/>
    </location>
</feature>
<evidence type="ECO:0000313" key="3">
    <source>
        <dbReference type="Proteomes" id="UP000236655"/>
    </source>
</evidence>